<protein>
    <recommendedName>
        <fullName evidence="3">Ig-like domain-containing protein</fullName>
    </recommendedName>
</protein>
<sequence length="4883" mass="516548">MKKTTTCISYCLGISFLLLSYCIQAQHVDGSSQSSPIIVPQSQATAYFHARTDIVEVKYAFAINGGSVNLVQFYSSKTDTEVTFNLTNLNGQNGQGKVVEIQRQVRLANNTIDASNKNYYVYPFTPIVSLSACDGKITARDNSGNDTGLKRTYELYQNGNLIGTPLEYAGSNFEFPYAVQAGLSYTVKIKIFSTGGRPGSNGYVYEGSGNITIPTNPSLSANLSSVCAGKEVRLTATGGGTYQWSTGSQTASQISVYPTNNTTYTVSVTQSANCVATRSISINVHPSPVVSIDPTSPICVGSAVQLRARGSGGTPGYVYNWSRDNGDQSTFAGSTSGNIVIVQPTASTGYRVTITDGNGCESTAQAQVMVNPNPTASIDPIPATVNVGSNLTLTGRSNGGTTPYQYSWSNNAATSSITITATATTTYRLTVSDNKSCTSVAEVLVTVSTQPKVTIAPVAQPICAGVATVLQSSVSGGTSPYTYLWSNGATTSNTTVSPSVTSTYGLTVTDQQGKKDSTQVQVLVHPKPVPSIQGTQPNCAGESTIWTASGGSTYLWTGGATTASIMVNPGQSTTYYVTVKNTHNCSAVDSFKVVVPAALQLGYGLQNDQDCTPNNVTVVPNPLNAQAPLSYSIQRNGATTLNPSLSNLTTDNFTLIVTDNKGCTASTQVSINEVPPLRITLSKEREHDCTPGNTKINMSTTGARGAVSYRLDGGEPYNFTTYLNIPNGLHTVTAQDAFGCITSDTVRIAEDSLLVVTEPLVQHVTCPSGSDGSISLSVRGGIAPYYFNWSNLGSSTHVLSNIPEGNYAVTVVDSRNCQVTKMVNVTEPGDIGFGAQRIVKYVTCNGGSDGSLEITTPFSGGTAPYSFLWSNGATTNIASNLSRGQYGVTITDAKGCQTAFWSTGISEPAPIKINSTGQYSNHLDCIANNVSINVAATGGRGGYNYSLDGGAPQNSGIFTGQSNGTHQLEVKDSANCSQTFTIQVVEHAPFTLGYRLENDQDCIPYNTTIVPLPQNAQGNISYILVRNSNININPTLSGLSTGAYTLSGTDSKGCSASVSVSINEKIPPAVIHLDTLSVCAGVPATMSVHGAPANGVVYVWTVPAGSNNPGNVASFSATVAGVYRVVMTDTNTGCSISAQGEVRHTPGPDPDLCCSQSICAGQGTFLSSNNYTPLSFAWSTGATSRGISVNPLQSTTYTLTVTDAAGCKGTAQVSVEILPKPSVQIDSVPPICSGDTLTLRAVVSSGAAPYIYYWGSGSSSSTFKVSPSSTSTYTVSITDANGCMASAQVVVPVRTRPNVELGADQIVCTGTNATLRADVLNGTAPFTYAWNNGATQSLINVVSGTTTTYIVTVTDAIGCKSSDQVTVQVNPRPGLGFGSDTTICAGTNATLMANIIGGTAPFTYNWSNGSSASTLTVNPTSTSTYTLTVTDQKGCLAIGSTTVNVLPRPSVTIGPDRAICIGSSTTLSVNASSANTPLTYVWSNGASTSNLFISPSATTTYTITVTDSLTCSHSDTIIVVVNTTTAGISGNSSACVGQNTTLTATGGGTYLWSTGASTSSIVVSPSTTTTYTVTVTNQGCSDTATHVLNVPTTNVTLIAPNIFNTTDCQTGNIAFEVKYTGSSTPGLEFRMNGGAWQSSTWFTNRSAGTYLIEGRIVTATCILSLNSRSRSVSEASGATVIASISLFNASDCIGGNAGFSVNLTQNVSAEYRLFPSPNWNTSKYFSNLSSGKYIVEVRPRNSSMCIERDTIEFDEKAAYVDLVSITGLDDCIPGNLRIEISASGTPQSGPLQYRLGHHYSSNGTPWQSSNVLNNPPNASTFNRVQVKTSSGCVFFKDLDYNLYENEPLNIDITGLTYVSGATDCTKGNTRVSITTSTGEGVSVSQWRINGGAWTWSPEFYGLGRDSIFVEVRAYDDVRSCVVGKKLFVNERSIPDLTQLALSQQEDCVLGNAQISTQKTGGEGSMSYKLNTGSFGANPVFSNLGSGNYLVTVRDGNACQDTMSVRITEPALLAVTTSKANESDCTGGNARITVSATGARGILSYSLNGGTPQVSNIFNNLSNGTYTVTAQDGAGCTASRTVTINETGALIATPFKTGENDCVLGNTSVAINVTGALSTLSYRLNGGMAQSSNVFNNLGNGSHTISVQDAGGCSTSTTVTANESTPMALGTPQIQSVKCYGDASGSIGLNLSGGVTPYTITWSNGAQGAFIQHLPAGHYTFTVTDSRGCSVAAAASVPSPSAFQVQLSNFVDVACHNGTTGAISAVVTGGMSPHTYRWSNNATSSSITNIAAGNYGLTVTDANGCVATGTGSLANPAPLSLSHQVANDQDCIANNLSITAIASGGRGNYAFSLNGGIPQASGLFTGKTTGNYTLTLQDGAGCSAEALVLELIEAQPLGLSHQLLKDQDCIPNNAEVVPIPSQAQGSLSYLIAPLGTNNFTNLLTAWGSGSYLLKATDNRNCTAIDTVIIQEVSPPSLIAIADDSLSCIQPIAVLTATSSTPLQYQWRTANGTILSDNHTVSVDKPGAYILILTNNHACIAYDTVQIVSLIPLGIRVDTFPSTRCDSANAQLRIRVSNPGSWLYRIDSTAWDTSATFTHLAAGTYQLSIASALDTTCVLDTLVRIGSRETCMEICAGDSILIGKPGLNPWCMKWLPEDGLSNPDSSYTWVKPTNSTRYRLIITDDDGNILDSLMYNVTICPQLSVSPSQLNLCAADNPTLTVMGGAGPYVWRNEAGQIVGEGAVYAPTEPGLYTVEQVSSLSKASAASAQVSKQLGNQKLQIEPALAAICGDSVRLAAAGTYHNFVWRNAEGQIIGQDATIDLHQIGTYSLSAEVGVGCFIGPAFAEIVPDTFAFSVYPAALQLEAGQNIDSLDFAIEKSSSSHTYTAVKANGYQINAKVNVGCTLYCDNLYLTHQDRELPGTPNSCGQQIERTWTIRDACGNKATAIQLITFSDSQAPVFVQVPENATIPCGFPLPNEAPIIVDADDDAPSLSIQSEITTGSGCTRMVTRTWLAQDRCGNTATHVQTITYLEETTPDPIPDVTPDYNCGDSFTLPTINSSTSKSSLSVGEQINVAGFVLGLTQVSGSNGSFSGEGVVQLPFGNKKVLVEFSNISVNDQGQVSAGAITAKVDETLIIPNNPITLGDDICKPVPPKNAKNADGSGETGFNEDGEYTKQPPYEDYQPGDPYDPQYDPNGFDAEGNYLGTDSKYNEAGCNQEGLDESGQPCDPSAGNTPYFWLNESEEGPATQEGIALANEYRDDLREMVEQALAALATKLQTDADAQGVVCNGMRQVLNTTFGSLGLGDRRFVFGASDEYFKEGMWLQFATEPKPLEVNLDREGGMVELEKKHVELYHCDKGHDLLKRAHGIVVALQSKSGIDELVSLLLEKIQRFDAQKAAQFTSAEALLAWVKTEIKTTTDSRAADKQKAASNGTPSTGFRSKPAPDRGKKMELTAGARQTANELSAEALAEALEMHKQELRWQLDQGWEYIGGIHRAYYLEEIIKNRKANWFEPTVEEGDKTMLMPLEISKTINGQKYNILIDQVRFTPTGASCNAYLILEIPESGQKVVFRAENLNFSPAGAASNGPTTLSLGSDVRIRINNSAQLIIKGNESTFVSLDCSGFAGMGIAAEIEFCRDKLTPLVPGSLAIDEDPTKRVKAYFTAAMPSWGDYIASISVDPFAITGAEDYKWQVTDATLDMSQKLDPTSIVFPNNYAASAGGSWRGFYLKTISMTIPRQLNPDGLTVGAENLIIDDQGVTGSVFVQNVIPLDRGNLGGWRFSIDELKVNVVANQFTGGGLKGSLHIPLFTAEGNTSGTITAADCFEYQATIEPRNLYRFSVTPRSNMQAPLWKAKVSLSTGSGVEVKLENNEFTAIANLSGSLSIDTEIKAGFALSVPEIHFEGVRLSNRAPYFSAGTWSLPASIGTQIGGFELSVLNAGVKGQGDRATLDFITRIGLATDGVDLAAEMGLLLHGKLSTDGGRQLWIPDGADISEIYVRGDIKDRVFIEGGLKFFEQDGTYGTGFRGILNADFKLIGDKRFGITALAQFGKVSDFKYFLVDAMALLPSPGIALGPIAIRGFGGGVFNRMTRPAEAQSLGTAATGLPALGASLSGVTYTPSSSAGLGFKAAVILATTPKEELFNAYVSFEAGFSSAGSIDYLGFSGIAQMMAKVKTSQMSTKSGNPNQVMGSDIAAFVDLVYNFDAKTLDGKCDVSIVTPTFYGVVQAELHFSPQKWYILIGEPSAPGEFTFGYYTRKKNPNTGQKEKVFQSLANVKAYLMAGSQIPPLGELPAEVQSIAGASLRSTGSRSSTGGFAFGAKLQVGTGGPQDFLKIFYAEIDAGVGFDVALRDFGAAATCSNTGGNIGINGWYATGRAYAFVKAEVGILFKKKPFPIASLAVAASLQAELPNPFVATGVIGGRYKLLGGLVKGKFSFKFQLGEACELDCTDCPVDGQEQKVEVITALSPGANEEGVSPFTAPKAEFIGTLGGTINLYDDEGNPIDYRIDLESVKLTRADASEVFCRQVLSNDGRELLYQPFEVLPANTSLIFTVKVKLYRNGEYLESQEKSVNFSTGVLPANIAAENIAASYPIDGMQNFYRDEVASGRGFLTLQYGRSDLFSNGSQVEVLFLNAAGAKITSTPAEYLAYEQRINFAIPSAQLAGEQNYTLQLVQKQAGKEFTLCALRFRTSRYAKFWDKVEAFRQSATQSQTGLNIVLSAGTGAEAFDALELGKLIQVEAALAGNAWYEAQIRRHERWRNETNLSISQRPDVPLEKTVHFSSGTTLEYGAFAAAKSDFEELKAQAQQLVQEENEYCGQLHASSGCEQAGGCVNCPENPNVTLYEAAAANWIGATGGTYGVRFIYSIPGLNQITTNKSLNIPISPQN</sequence>
<dbReference type="InterPro" id="IPR013783">
    <property type="entry name" value="Ig-like_fold"/>
</dbReference>
<dbReference type="InterPro" id="IPR025667">
    <property type="entry name" value="SprB_repeat"/>
</dbReference>
<keyword evidence="2" id="KW-0732">Signal</keyword>
<evidence type="ECO:0000313" key="5">
    <source>
        <dbReference type="Proteomes" id="UP000008461"/>
    </source>
</evidence>
<feature type="compositionally biased region" description="Polar residues" evidence="1">
    <location>
        <begin position="3428"/>
        <end position="3438"/>
    </location>
</feature>
<dbReference type="RefSeq" id="WP_013766403.1">
    <property type="nucleotide sequence ID" value="NC_015510.1"/>
</dbReference>
<dbReference type="Gene3D" id="2.60.40.740">
    <property type="match status" value="3"/>
</dbReference>
<organism evidence="4 5">
    <name type="scientific">Haliscomenobacter hydrossis (strain ATCC 27775 / DSM 1100 / LMG 10767 / O)</name>
    <dbReference type="NCBI Taxonomy" id="760192"/>
    <lineage>
        <taxon>Bacteria</taxon>
        <taxon>Pseudomonadati</taxon>
        <taxon>Bacteroidota</taxon>
        <taxon>Saprospiria</taxon>
        <taxon>Saprospirales</taxon>
        <taxon>Haliscomenobacteraceae</taxon>
        <taxon>Haliscomenobacter</taxon>
    </lineage>
</organism>
<dbReference type="Pfam" id="PF13573">
    <property type="entry name" value="SprB"/>
    <property type="match status" value="6"/>
</dbReference>
<reference evidence="4 5" key="1">
    <citation type="journal article" date="2011" name="Stand. Genomic Sci.">
        <title>Complete genome sequence of Haliscomenobacter hydrossis type strain (O).</title>
        <authorList>
            <consortium name="US DOE Joint Genome Institute (JGI-PGF)"/>
            <person name="Daligault H."/>
            <person name="Lapidus A."/>
            <person name="Zeytun A."/>
            <person name="Nolan M."/>
            <person name="Lucas S."/>
            <person name="Del Rio T.G."/>
            <person name="Tice H."/>
            <person name="Cheng J.F."/>
            <person name="Tapia R."/>
            <person name="Han C."/>
            <person name="Goodwin L."/>
            <person name="Pitluck S."/>
            <person name="Liolios K."/>
            <person name="Pagani I."/>
            <person name="Ivanova N."/>
            <person name="Huntemann M."/>
            <person name="Mavromatis K."/>
            <person name="Mikhailova N."/>
            <person name="Pati A."/>
            <person name="Chen A."/>
            <person name="Palaniappan K."/>
            <person name="Land M."/>
            <person name="Hauser L."/>
            <person name="Brambilla E.M."/>
            <person name="Rohde M."/>
            <person name="Verbarg S."/>
            <person name="Goker M."/>
            <person name="Bristow J."/>
            <person name="Eisen J.A."/>
            <person name="Markowitz V."/>
            <person name="Hugenholtz P."/>
            <person name="Kyrpides N.C."/>
            <person name="Klenk H.P."/>
            <person name="Woyke T."/>
        </authorList>
    </citation>
    <scope>NUCLEOTIDE SEQUENCE [LARGE SCALE GENOMIC DNA]</scope>
    <source>
        <strain evidence="5">ATCC 27775 / DSM 1100 / LMG 10767 / O</strain>
    </source>
</reference>
<dbReference type="HOGENOM" id="CLU_223404_0_0_10"/>
<evidence type="ECO:0000313" key="4">
    <source>
        <dbReference type="EMBL" id="AEE51865.1"/>
    </source>
</evidence>
<evidence type="ECO:0000256" key="1">
    <source>
        <dbReference type="SAM" id="MobiDB-lite"/>
    </source>
</evidence>
<dbReference type="eggNOG" id="COG0419">
    <property type="taxonomic scope" value="Bacteria"/>
</dbReference>
<dbReference type="PROSITE" id="PS50835">
    <property type="entry name" value="IG_LIKE"/>
    <property type="match status" value="1"/>
</dbReference>
<dbReference type="Gene3D" id="2.60.40.10">
    <property type="entry name" value="Immunoglobulins"/>
    <property type="match status" value="2"/>
</dbReference>
<feature type="signal peptide" evidence="2">
    <location>
        <begin position="1"/>
        <end position="25"/>
    </location>
</feature>
<feature type="region of interest" description="Disordered" evidence="1">
    <location>
        <begin position="3419"/>
        <end position="3448"/>
    </location>
</feature>
<gene>
    <name evidence="4" type="ordered locus">Halhy_4017</name>
</gene>
<dbReference type="OrthoDB" id="610610at2"/>
<dbReference type="STRING" id="760192.Halhy_4017"/>
<dbReference type="InterPro" id="IPR007110">
    <property type="entry name" value="Ig-like_dom"/>
</dbReference>
<dbReference type="eggNOG" id="COG2304">
    <property type="taxonomic scope" value="Bacteria"/>
</dbReference>
<dbReference type="eggNOG" id="COG3291">
    <property type="taxonomic scope" value="Bacteria"/>
</dbReference>
<keyword evidence="5" id="KW-1185">Reference proteome</keyword>
<feature type="region of interest" description="Disordered" evidence="1">
    <location>
        <begin position="3151"/>
        <end position="3204"/>
    </location>
</feature>
<dbReference type="EMBL" id="CP002691">
    <property type="protein sequence ID" value="AEE51865.1"/>
    <property type="molecule type" value="Genomic_DNA"/>
</dbReference>
<name>F4L5N0_HALH1</name>
<proteinExistence type="predicted"/>
<evidence type="ECO:0000259" key="3">
    <source>
        <dbReference type="PROSITE" id="PS50835"/>
    </source>
</evidence>
<evidence type="ECO:0000256" key="2">
    <source>
        <dbReference type="SAM" id="SignalP"/>
    </source>
</evidence>
<feature type="domain" description="Ig-like" evidence="3">
    <location>
        <begin position="374"/>
        <end position="448"/>
    </location>
</feature>
<feature type="compositionally biased region" description="Low complexity" evidence="1">
    <location>
        <begin position="3175"/>
        <end position="3193"/>
    </location>
</feature>
<feature type="chain" id="PRO_5003310702" description="Ig-like domain-containing protein" evidence="2">
    <location>
        <begin position="26"/>
        <end position="4883"/>
    </location>
</feature>
<dbReference type="KEGG" id="hhy:Halhy_4017"/>
<dbReference type="eggNOG" id="COG3210">
    <property type="taxonomic scope" value="Bacteria"/>
</dbReference>
<reference key="2">
    <citation type="submission" date="2011-04" db="EMBL/GenBank/DDBJ databases">
        <title>Complete sequence of chromosome of Haliscomenobacter hydrossis DSM 1100.</title>
        <authorList>
            <consortium name="US DOE Joint Genome Institute (JGI-PGF)"/>
            <person name="Lucas S."/>
            <person name="Han J."/>
            <person name="Lapidus A."/>
            <person name="Bruce D."/>
            <person name="Goodwin L."/>
            <person name="Pitluck S."/>
            <person name="Peters L."/>
            <person name="Kyrpides N."/>
            <person name="Mavromatis K."/>
            <person name="Ivanova N."/>
            <person name="Ovchinnikova G."/>
            <person name="Pagani I."/>
            <person name="Daligault H."/>
            <person name="Detter J.C."/>
            <person name="Han C."/>
            <person name="Land M."/>
            <person name="Hauser L."/>
            <person name="Markowitz V."/>
            <person name="Cheng J.-F."/>
            <person name="Hugenholtz P."/>
            <person name="Woyke T."/>
            <person name="Wu D."/>
            <person name="Verbarg S."/>
            <person name="Frueling A."/>
            <person name="Brambilla E."/>
            <person name="Klenk H.-P."/>
            <person name="Eisen J.A."/>
        </authorList>
    </citation>
    <scope>NUCLEOTIDE SEQUENCE</scope>
    <source>
        <strain>DSM 1100</strain>
    </source>
</reference>
<accession>F4L5N0</accession>
<dbReference type="Proteomes" id="UP000008461">
    <property type="component" value="Chromosome"/>
</dbReference>